<dbReference type="PRINTS" id="PR01590">
    <property type="entry name" value="HTHFIS"/>
</dbReference>
<dbReference type="PANTHER" id="PTHR32071">
    <property type="entry name" value="TRANSCRIPTIONAL REGULATORY PROTEIN"/>
    <property type="match status" value="1"/>
</dbReference>
<gene>
    <name evidence="8" type="ORF">caldi_00870</name>
</gene>
<evidence type="ECO:0000259" key="6">
    <source>
        <dbReference type="PROSITE" id="PS50045"/>
    </source>
</evidence>
<dbReference type="InterPro" id="IPR025662">
    <property type="entry name" value="Sigma_54_int_dom_ATP-bd_1"/>
</dbReference>
<dbReference type="Gene3D" id="1.10.10.60">
    <property type="entry name" value="Homeodomain-like"/>
    <property type="match status" value="1"/>
</dbReference>
<dbReference type="InterPro" id="IPR010524">
    <property type="entry name" value="Sig_transdc_resp-reg_PrpR_N"/>
</dbReference>
<proteinExistence type="predicted"/>
<dbReference type="NCBIfam" id="TIGR00229">
    <property type="entry name" value="sensory_box"/>
    <property type="match status" value="1"/>
</dbReference>
<dbReference type="Pfam" id="PF00158">
    <property type="entry name" value="Sigma54_activat"/>
    <property type="match status" value="1"/>
</dbReference>
<dbReference type="PANTHER" id="PTHR32071:SF81">
    <property type="entry name" value="PROPIONATE CATABOLISM OPERON REGULATORY PROTEIN"/>
    <property type="match status" value="1"/>
</dbReference>
<dbReference type="InterPro" id="IPR000014">
    <property type="entry name" value="PAS"/>
</dbReference>
<keyword evidence="2" id="KW-0067">ATP-binding</keyword>
<evidence type="ECO:0000259" key="7">
    <source>
        <dbReference type="PROSITE" id="PS50112"/>
    </source>
</evidence>
<dbReference type="GO" id="GO:0006355">
    <property type="term" value="P:regulation of DNA-templated transcription"/>
    <property type="evidence" value="ECO:0007669"/>
    <property type="project" value="InterPro"/>
</dbReference>
<dbReference type="AlphaFoldDB" id="A0AA35CHK2"/>
<dbReference type="InterPro" id="IPR035965">
    <property type="entry name" value="PAS-like_dom_sf"/>
</dbReference>
<dbReference type="PROSITE" id="PS00675">
    <property type="entry name" value="SIGMA54_INTERACT_1"/>
    <property type="match status" value="1"/>
</dbReference>
<dbReference type="SUPFAM" id="SSF52540">
    <property type="entry name" value="P-loop containing nucleoside triphosphate hydrolases"/>
    <property type="match status" value="1"/>
</dbReference>
<dbReference type="GO" id="GO:0000156">
    <property type="term" value="F:phosphorelay response regulator activity"/>
    <property type="evidence" value="ECO:0007669"/>
    <property type="project" value="InterPro"/>
</dbReference>
<dbReference type="EMBL" id="AP025628">
    <property type="protein sequence ID" value="BDG58997.1"/>
    <property type="molecule type" value="Genomic_DNA"/>
</dbReference>
<dbReference type="InterPro" id="IPR027417">
    <property type="entry name" value="P-loop_NTPase"/>
</dbReference>
<keyword evidence="9" id="KW-1185">Reference proteome</keyword>
<dbReference type="SUPFAM" id="SSF46689">
    <property type="entry name" value="Homeodomain-like"/>
    <property type="match status" value="1"/>
</dbReference>
<dbReference type="PROSITE" id="PS50112">
    <property type="entry name" value="PAS"/>
    <property type="match status" value="1"/>
</dbReference>
<dbReference type="GO" id="GO:0043565">
    <property type="term" value="F:sequence-specific DNA binding"/>
    <property type="evidence" value="ECO:0007669"/>
    <property type="project" value="InterPro"/>
</dbReference>
<reference evidence="8" key="1">
    <citation type="submission" date="2022-03" db="EMBL/GenBank/DDBJ databases">
        <title>Complete genome sequence of Caldinitratiruptor microaerophilus.</title>
        <authorList>
            <person name="Mukaiyama R."/>
            <person name="Nishiyama T."/>
            <person name="Ueda K."/>
        </authorList>
    </citation>
    <scope>NUCLEOTIDE SEQUENCE</scope>
    <source>
        <strain evidence="8">JCM 16183</strain>
    </source>
</reference>
<dbReference type="CDD" id="cd00130">
    <property type="entry name" value="PAS"/>
    <property type="match status" value="1"/>
</dbReference>
<feature type="region of interest" description="Disordered" evidence="5">
    <location>
        <begin position="579"/>
        <end position="604"/>
    </location>
</feature>
<dbReference type="PROSITE" id="PS50045">
    <property type="entry name" value="SIGMA54_INTERACT_4"/>
    <property type="match status" value="1"/>
</dbReference>
<dbReference type="Pfam" id="PF02954">
    <property type="entry name" value="HTH_8"/>
    <property type="match status" value="1"/>
</dbReference>
<dbReference type="InterPro" id="IPR025944">
    <property type="entry name" value="Sigma_54_int_dom_CS"/>
</dbReference>
<dbReference type="KEGG" id="cmic:caldi_00870"/>
<evidence type="ECO:0000313" key="9">
    <source>
        <dbReference type="Proteomes" id="UP001163687"/>
    </source>
</evidence>
<dbReference type="Gene3D" id="1.10.8.60">
    <property type="match status" value="1"/>
</dbReference>
<dbReference type="RefSeq" id="WP_264843118.1">
    <property type="nucleotide sequence ID" value="NZ_AP025628.1"/>
</dbReference>
<dbReference type="InterPro" id="IPR058031">
    <property type="entry name" value="AAA_lid_NorR"/>
</dbReference>
<feature type="domain" description="PAS" evidence="7">
    <location>
        <begin position="194"/>
        <end position="248"/>
    </location>
</feature>
<evidence type="ECO:0000256" key="1">
    <source>
        <dbReference type="ARBA" id="ARBA00022741"/>
    </source>
</evidence>
<dbReference type="Pfam" id="PF00989">
    <property type="entry name" value="PAS"/>
    <property type="match status" value="1"/>
</dbReference>
<dbReference type="Gene3D" id="3.40.50.2300">
    <property type="match status" value="1"/>
</dbReference>
<dbReference type="Pfam" id="PF25601">
    <property type="entry name" value="AAA_lid_14"/>
    <property type="match status" value="1"/>
</dbReference>
<dbReference type="Proteomes" id="UP001163687">
    <property type="component" value="Chromosome"/>
</dbReference>
<accession>A0AA35CHK2</accession>
<name>A0AA35CHK2_9FIRM</name>
<feature type="compositionally biased region" description="Polar residues" evidence="5">
    <location>
        <begin position="580"/>
        <end position="600"/>
    </location>
</feature>
<keyword evidence="1" id="KW-0547">Nucleotide-binding</keyword>
<dbReference type="GO" id="GO:0005524">
    <property type="term" value="F:ATP binding"/>
    <property type="evidence" value="ECO:0007669"/>
    <property type="project" value="UniProtKB-KW"/>
</dbReference>
<dbReference type="Pfam" id="PF06506">
    <property type="entry name" value="PrpR_N"/>
    <property type="match status" value="1"/>
</dbReference>
<keyword evidence="3" id="KW-0805">Transcription regulation</keyword>
<feature type="domain" description="Sigma-54 factor interaction" evidence="6">
    <location>
        <begin position="324"/>
        <end position="554"/>
    </location>
</feature>
<dbReference type="SMART" id="SM00382">
    <property type="entry name" value="AAA"/>
    <property type="match status" value="1"/>
</dbReference>
<dbReference type="InterPro" id="IPR013767">
    <property type="entry name" value="PAS_fold"/>
</dbReference>
<dbReference type="SMART" id="SM00091">
    <property type="entry name" value="PAS"/>
    <property type="match status" value="1"/>
</dbReference>
<dbReference type="SUPFAM" id="SSF159800">
    <property type="entry name" value="PrpR receptor domain-like"/>
    <property type="match status" value="1"/>
</dbReference>
<dbReference type="FunFam" id="3.40.50.300:FF:000006">
    <property type="entry name" value="DNA-binding transcriptional regulator NtrC"/>
    <property type="match status" value="1"/>
</dbReference>
<dbReference type="InterPro" id="IPR002197">
    <property type="entry name" value="HTH_Fis"/>
</dbReference>
<dbReference type="InterPro" id="IPR002078">
    <property type="entry name" value="Sigma_54_int"/>
</dbReference>
<evidence type="ECO:0000256" key="2">
    <source>
        <dbReference type="ARBA" id="ARBA00022840"/>
    </source>
</evidence>
<dbReference type="PROSITE" id="PS00688">
    <property type="entry name" value="SIGMA54_INTERACT_3"/>
    <property type="match status" value="1"/>
</dbReference>
<evidence type="ECO:0000256" key="5">
    <source>
        <dbReference type="SAM" id="MobiDB-lite"/>
    </source>
</evidence>
<sequence>MRTRLAIFGHPLITGQLREVAAEFGPALEVRLVDQVLLSEAVALARQWEAESAVDVFVSGGANAALLKQSVTLPVVAFRVNSLDLLAGISRAMALSPVVPVVTYGEPLHGLGEVSHLFRVRVLALAYASRDELPKRLDEARRLGARAVVGSSLVCECAAAAGMHGVLIYSRASFREAIANALDLAAARQRELERAERFKAILDFAYSGIVATDEDGRITVFNPVAEKIVGVSARDAMGRRLDEAVGPDCSLIPAIRARQTELNQVHRIGRGEVLASHVPIVVEGQARGCVLTFQDAAVIQRGAERLRGQSESRGLTARYTLADVVGESPGIRSAIDKAARYARVDSTVLIEGETGTGKELFAQGIHNASCRQDGPFVAINCAALPEALLESELFGYEEGAFTGARKGGKPGLFELASRGTIFLDEIGELSPGLQARLLRVLQQRQVMRVGGDRVIPVDVRVIAATHRDLRAEVTAGRFRRDLFFRLDVLRLTLPPLRERIEDVPLLVETILRRFDPVLATELRPLLGRVVPVARLYTWPGNVRELENVVERFAVTIQGSSLSPREALVRFLTLVEEHISGSGTSPRGVSGRPGTTASRPTSPDDIRRMVALAGGNRSEAARRLGISRTTLYRKLRESK</sequence>
<organism evidence="8 9">
    <name type="scientific">Caldinitratiruptor microaerophilus</name>
    <dbReference type="NCBI Taxonomy" id="671077"/>
    <lineage>
        <taxon>Bacteria</taxon>
        <taxon>Bacillati</taxon>
        <taxon>Bacillota</taxon>
        <taxon>Clostridia</taxon>
        <taxon>Eubacteriales</taxon>
        <taxon>Symbiobacteriaceae</taxon>
        <taxon>Caldinitratiruptor</taxon>
    </lineage>
</organism>
<dbReference type="Gene3D" id="3.40.50.10660">
    <property type="entry name" value="PrpR receptor domain-like"/>
    <property type="match status" value="1"/>
</dbReference>
<evidence type="ECO:0000313" key="8">
    <source>
        <dbReference type="EMBL" id="BDG58997.1"/>
    </source>
</evidence>
<dbReference type="Gene3D" id="3.30.450.20">
    <property type="entry name" value="PAS domain"/>
    <property type="match status" value="1"/>
</dbReference>
<dbReference type="Gene3D" id="3.40.50.300">
    <property type="entry name" value="P-loop containing nucleotide triphosphate hydrolases"/>
    <property type="match status" value="1"/>
</dbReference>
<protein>
    <submittedName>
        <fullName evidence="8">Sigma-54-dependent Fis family transcriptional regulator</fullName>
    </submittedName>
</protein>
<evidence type="ECO:0000256" key="4">
    <source>
        <dbReference type="ARBA" id="ARBA00023163"/>
    </source>
</evidence>
<dbReference type="InterPro" id="IPR003593">
    <property type="entry name" value="AAA+_ATPase"/>
</dbReference>
<keyword evidence="4" id="KW-0804">Transcription</keyword>
<dbReference type="InterPro" id="IPR009057">
    <property type="entry name" value="Homeodomain-like_sf"/>
</dbReference>
<dbReference type="CDD" id="cd00009">
    <property type="entry name" value="AAA"/>
    <property type="match status" value="1"/>
</dbReference>
<evidence type="ECO:0000256" key="3">
    <source>
        <dbReference type="ARBA" id="ARBA00023015"/>
    </source>
</evidence>
<dbReference type="SUPFAM" id="SSF55785">
    <property type="entry name" value="PYP-like sensor domain (PAS domain)"/>
    <property type="match status" value="1"/>
</dbReference>